<keyword evidence="1 5" id="KW-0732">Signal</keyword>
<evidence type="ECO:0000256" key="4">
    <source>
        <dbReference type="SAM" id="Phobius"/>
    </source>
</evidence>
<feature type="signal peptide" evidence="5">
    <location>
        <begin position="1"/>
        <end position="17"/>
    </location>
</feature>
<accession>C1GK34</accession>
<dbReference type="GO" id="GO:0003677">
    <property type="term" value="F:DNA binding"/>
    <property type="evidence" value="ECO:0007669"/>
    <property type="project" value="UniProtKB-KW"/>
</dbReference>
<feature type="transmembrane region" description="Helical" evidence="4">
    <location>
        <begin position="240"/>
        <end position="259"/>
    </location>
</feature>
<dbReference type="GeneID" id="22586083"/>
<organism evidence="7 8">
    <name type="scientific">Paracoccidioides brasiliensis (strain Pb18)</name>
    <dbReference type="NCBI Taxonomy" id="502780"/>
    <lineage>
        <taxon>Eukaryota</taxon>
        <taxon>Fungi</taxon>
        <taxon>Dikarya</taxon>
        <taxon>Ascomycota</taxon>
        <taxon>Pezizomycotina</taxon>
        <taxon>Eurotiomycetes</taxon>
        <taxon>Eurotiomycetidae</taxon>
        <taxon>Onygenales</taxon>
        <taxon>Ajellomycetaceae</taxon>
        <taxon>Paracoccidioides</taxon>
    </lineage>
</organism>
<dbReference type="OMA" id="ITWQAKP"/>
<dbReference type="AlphaFoldDB" id="C1GK34"/>
<evidence type="ECO:0000256" key="5">
    <source>
        <dbReference type="SAM" id="SignalP"/>
    </source>
</evidence>
<dbReference type="eggNOG" id="ENOG502S56Q">
    <property type="taxonomic scope" value="Eukaryota"/>
</dbReference>
<name>C1GK34_PARBD</name>
<dbReference type="OrthoDB" id="4094614at2759"/>
<evidence type="ECO:0000256" key="3">
    <source>
        <dbReference type="SAM" id="MobiDB-lite"/>
    </source>
</evidence>
<keyword evidence="4" id="KW-0472">Membrane</keyword>
<feature type="region of interest" description="Disordered" evidence="3">
    <location>
        <begin position="198"/>
        <end position="228"/>
    </location>
</feature>
<dbReference type="VEuPathDB" id="FungiDB:PADG_07620"/>
<dbReference type="InterPro" id="IPR018466">
    <property type="entry name" value="Kre9/Knh1-like_N"/>
</dbReference>
<dbReference type="Proteomes" id="UP000001628">
    <property type="component" value="Unassembled WGS sequence"/>
</dbReference>
<keyword evidence="4" id="KW-0812">Transmembrane</keyword>
<dbReference type="PROSITE" id="PS51253">
    <property type="entry name" value="HTH_CENPB"/>
    <property type="match status" value="1"/>
</dbReference>
<dbReference type="EMBL" id="KN275968">
    <property type="protein sequence ID" value="EEH42800.2"/>
    <property type="molecule type" value="Genomic_DNA"/>
</dbReference>
<dbReference type="Pfam" id="PF03221">
    <property type="entry name" value="HTH_Tnp_Tc5"/>
    <property type="match status" value="1"/>
</dbReference>
<dbReference type="HOGENOM" id="CLU_065618_2_1_1"/>
<keyword evidence="8" id="KW-1185">Reference proteome</keyword>
<evidence type="ECO:0000256" key="2">
    <source>
        <dbReference type="ARBA" id="ARBA00023125"/>
    </source>
</evidence>
<dbReference type="STRING" id="502780.C1GK34"/>
<dbReference type="PANTHER" id="PTHR40633">
    <property type="entry name" value="MATRIX PROTEIN, PUTATIVE (AFU_ORTHOLOGUE AFUA_8G05410)-RELATED"/>
    <property type="match status" value="1"/>
</dbReference>
<feature type="compositionally biased region" description="Polar residues" evidence="3">
    <location>
        <begin position="200"/>
        <end position="225"/>
    </location>
</feature>
<dbReference type="InterPro" id="IPR052982">
    <property type="entry name" value="SRP1/TIP1-like"/>
</dbReference>
<feature type="domain" description="HTH CENPB-type" evidence="6">
    <location>
        <begin position="265"/>
        <end position="331"/>
    </location>
</feature>
<dbReference type="KEGG" id="pbn:PADG_07620"/>
<dbReference type="RefSeq" id="XP_010762981.1">
    <property type="nucleotide sequence ID" value="XM_010764679.1"/>
</dbReference>
<dbReference type="Pfam" id="PF10342">
    <property type="entry name" value="Kre9_KNH"/>
    <property type="match status" value="1"/>
</dbReference>
<reference evidence="7 8" key="1">
    <citation type="journal article" date="2011" name="PLoS Genet.">
        <title>Comparative genomic analysis of human fungal pathogens causing paracoccidioidomycosis.</title>
        <authorList>
            <person name="Desjardins C.A."/>
            <person name="Champion M.D."/>
            <person name="Holder J.W."/>
            <person name="Muszewska A."/>
            <person name="Goldberg J."/>
            <person name="Bailao A.M."/>
            <person name="Brigido M.M."/>
            <person name="Ferreira M.E."/>
            <person name="Garcia A.M."/>
            <person name="Grynberg M."/>
            <person name="Gujja S."/>
            <person name="Heiman D.I."/>
            <person name="Henn M.R."/>
            <person name="Kodira C.D."/>
            <person name="Leon-Narvaez H."/>
            <person name="Longo L.V."/>
            <person name="Ma L.J."/>
            <person name="Malavazi I."/>
            <person name="Matsuo A.L."/>
            <person name="Morais F.V."/>
            <person name="Pereira M."/>
            <person name="Rodriguez-Brito S."/>
            <person name="Sakthikumar S."/>
            <person name="Salem-Izacc S.M."/>
            <person name="Sykes S.M."/>
            <person name="Teixeira M.M."/>
            <person name="Vallejo M.C."/>
            <person name="Walter M.E."/>
            <person name="Yandava C."/>
            <person name="Young S."/>
            <person name="Zeng Q."/>
            <person name="Zucker J."/>
            <person name="Felipe M.S."/>
            <person name="Goldman G.H."/>
            <person name="Haas B.J."/>
            <person name="McEwen J.G."/>
            <person name="Nino-Vega G."/>
            <person name="Puccia R."/>
            <person name="San-Blas G."/>
            <person name="Soares C.M."/>
            <person name="Birren B.W."/>
            <person name="Cuomo C.A."/>
        </authorList>
    </citation>
    <scope>NUCLEOTIDE SEQUENCE [LARGE SCALE GENOMIC DNA]</scope>
    <source>
        <strain evidence="7 8">Pb18</strain>
    </source>
</reference>
<keyword evidence="2" id="KW-0238">DNA-binding</keyword>
<evidence type="ECO:0000259" key="6">
    <source>
        <dbReference type="PROSITE" id="PS51253"/>
    </source>
</evidence>
<sequence length="331" mass="34947">MKFSACIVAAFAAIAAAYTPPDTSKPPSGNPISRPGLLELVPVGQPYTITWQPSTPGKVSLLLLRGPSNNVKYLATIADSVTNTGTYIWTPPTSLVGEESGYGIQIVVEGTGQYQYSTQFGIKNDKYVPEPSDKYPTAEPTDKYPTAKPTDKYPTAKPSDYPTGGSSSSSSSSSYTLVPISTATITVCASTVSACPPTKTPVTPSGTGPATVQPTVQPTYSASPKPTTPPPFDGAAGRNGVAIGGLVAAAVVMFALLAGRASRANVQANCQKLTSTEEDSLVQWIISMDERGQPSRVEIVRNMADLLLSTRVESAVGEKWVRRFITRHIRN</sequence>
<evidence type="ECO:0000256" key="1">
    <source>
        <dbReference type="ARBA" id="ARBA00022729"/>
    </source>
</evidence>
<evidence type="ECO:0000313" key="7">
    <source>
        <dbReference type="EMBL" id="EEH42800.2"/>
    </source>
</evidence>
<protein>
    <recommendedName>
        <fullName evidence="6">HTH CENPB-type domain-containing protein</fullName>
    </recommendedName>
</protein>
<gene>
    <name evidence="7" type="ORF">PADG_07620</name>
</gene>
<dbReference type="InterPro" id="IPR006600">
    <property type="entry name" value="HTH_CenpB_DNA-bd_dom"/>
</dbReference>
<dbReference type="PANTHER" id="PTHR40633:SF1">
    <property type="entry name" value="GPI ANCHORED SERINE-THREONINE RICH PROTEIN (AFU_ORTHOLOGUE AFUA_1G03630)"/>
    <property type="match status" value="1"/>
</dbReference>
<feature type="chain" id="PRO_5002910108" description="HTH CENPB-type domain-containing protein" evidence="5">
    <location>
        <begin position="18"/>
        <end position="331"/>
    </location>
</feature>
<proteinExistence type="predicted"/>
<feature type="region of interest" description="Disordered" evidence="3">
    <location>
        <begin position="125"/>
        <end position="173"/>
    </location>
</feature>
<dbReference type="InParanoid" id="C1GK34"/>
<keyword evidence="4" id="KW-1133">Transmembrane helix</keyword>
<evidence type="ECO:0000313" key="8">
    <source>
        <dbReference type="Proteomes" id="UP000001628"/>
    </source>
</evidence>